<evidence type="ECO:0000259" key="5">
    <source>
        <dbReference type="Pfam" id="PF00496"/>
    </source>
</evidence>
<evidence type="ECO:0000256" key="1">
    <source>
        <dbReference type="ARBA" id="ARBA00004418"/>
    </source>
</evidence>
<comment type="caution">
    <text evidence="6">The sequence shown here is derived from an EMBL/GenBank/DDBJ whole genome shotgun (WGS) entry which is preliminary data.</text>
</comment>
<dbReference type="GO" id="GO:0015833">
    <property type="term" value="P:peptide transport"/>
    <property type="evidence" value="ECO:0007669"/>
    <property type="project" value="TreeGrafter"/>
</dbReference>
<name>A0A963Z449_9PROT</name>
<keyword evidence="3" id="KW-0813">Transport</keyword>
<dbReference type="Gene3D" id="3.90.76.10">
    <property type="entry name" value="Dipeptide-binding Protein, Domain 1"/>
    <property type="match status" value="1"/>
</dbReference>
<dbReference type="PANTHER" id="PTHR30290:SF9">
    <property type="entry name" value="OLIGOPEPTIDE-BINDING PROTEIN APPA"/>
    <property type="match status" value="1"/>
</dbReference>
<dbReference type="EMBL" id="JAESVA010000006">
    <property type="protein sequence ID" value="MCB8882186.1"/>
    <property type="molecule type" value="Genomic_DNA"/>
</dbReference>
<dbReference type="GO" id="GO:0043190">
    <property type="term" value="C:ATP-binding cassette (ABC) transporter complex"/>
    <property type="evidence" value="ECO:0007669"/>
    <property type="project" value="InterPro"/>
</dbReference>
<dbReference type="InterPro" id="IPR030678">
    <property type="entry name" value="Peptide/Ni-bd"/>
</dbReference>
<dbReference type="InterPro" id="IPR006311">
    <property type="entry name" value="TAT_signal"/>
</dbReference>
<reference evidence="6 7" key="1">
    <citation type="journal article" date="2021" name="Microorganisms">
        <title>Acidisoma silvae sp. nov. and Acidisomacellulosilytica sp. nov., Two Acidophilic Bacteria Isolated from Decaying Wood, Hydrolyzing Cellulose and Producing Poly-3-hydroxybutyrate.</title>
        <authorList>
            <person name="Mieszkin S."/>
            <person name="Pouder E."/>
            <person name="Uroz S."/>
            <person name="Simon-Colin C."/>
            <person name="Alain K."/>
        </authorList>
    </citation>
    <scope>NUCLEOTIDE SEQUENCE [LARGE SCALE GENOMIC DNA]</scope>
    <source>
        <strain evidence="6 7">HW T5.17</strain>
    </source>
</reference>
<accession>A0A963Z449</accession>
<keyword evidence="7" id="KW-1185">Reference proteome</keyword>
<protein>
    <submittedName>
        <fullName evidence="6">ABC transporter substrate-binding protein</fullName>
    </submittedName>
</protein>
<dbReference type="SUPFAM" id="SSF53850">
    <property type="entry name" value="Periplasmic binding protein-like II"/>
    <property type="match status" value="1"/>
</dbReference>
<organism evidence="6 7">
    <name type="scientific">Acidisoma cellulosilyticum</name>
    <dbReference type="NCBI Taxonomy" id="2802395"/>
    <lineage>
        <taxon>Bacteria</taxon>
        <taxon>Pseudomonadati</taxon>
        <taxon>Pseudomonadota</taxon>
        <taxon>Alphaproteobacteria</taxon>
        <taxon>Acetobacterales</taxon>
        <taxon>Acidocellaceae</taxon>
        <taxon>Acidisoma</taxon>
    </lineage>
</organism>
<evidence type="ECO:0000256" key="2">
    <source>
        <dbReference type="ARBA" id="ARBA00005695"/>
    </source>
</evidence>
<dbReference type="Gene3D" id="3.10.105.10">
    <property type="entry name" value="Dipeptide-binding Protein, Domain 3"/>
    <property type="match status" value="1"/>
</dbReference>
<evidence type="ECO:0000313" key="7">
    <source>
        <dbReference type="Proteomes" id="UP000721844"/>
    </source>
</evidence>
<evidence type="ECO:0000313" key="6">
    <source>
        <dbReference type="EMBL" id="MCB8882186.1"/>
    </source>
</evidence>
<dbReference type="GO" id="GO:0030288">
    <property type="term" value="C:outer membrane-bounded periplasmic space"/>
    <property type="evidence" value="ECO:0007669"/>
    <property type="project" value="UniProtKB-ARBA"/>
</dbReference>
<feature type="domain" description="Solute-binding protein family 5" evidence="5">
    <location>
        <begin position="94"/>
        <end position="438"/>
    </location>
</feature>
<dbReference type="AlphaFoldDB" id="A0A963Z449"/>
<dbReference type="InterPro" id="IPR000914">
    <property type="entry name" value="SBP_5_dom"/>
</dbReference>
<evidence type="ECO:0000256" key="3">
    <source>
        <dbReference type="ARBA" id="ARBA00022448"/>
    </source>
</evidence>
<evidence type="ECO:0000256" key="4">
    <source>
        <dbReference type="ARBA" id="ARBA00022729"/>
    </source>
</evidence>
<dbReference type="Proteomes" id="UP000721844">
    <property type="component" value="Unassembled WGS sequence"/>
</dbReference>
<dbReference type="CDD" id="cd00995">
    <property type="entry name" value="PBP2_NikA_DppA_OppA_like"/>
    <property type="match status" value="1"/>
</dbReference>
<comment type="similarity">
    <text evidence="2">Belongs to the bacterial solute-binding protein 5 family.</text>
</comment>
<dbReference type="PIRSF" id="PIRSF002741">
    <property type="entry name" value="MppA"/>
    <property type="match status" value="1"/>
</dbReference>
<dbReference type="GO" id="GO:1904680">
    <property type="term" value="F:peptide transmembrane transporter activity"/>
    <property type="evidence" value="ECO:0007669"/>
    <property type="project" value="TreeGrafter"/>
</dbReference>
<sequence length="527" mass="58346">MTGSSGFSRPMALSRRRLLQSSALGLAATALAGVGFSPMARADDTPKRGGVLTMARTADVVSFEPVVPSDNMSIWAKLLVFQLLVRTSPSGDSVVPDLATSWDVSDDKRTYTFHLNPAATFSDGTPVTSEDVAFSFNRAIYDKDSWCGSLFPKLSMETPDAHTMVFKLQQDWAPFLAAVSVHAACIVPKAYFTKVGVNVFGNKPIGSGPFAMTEWKKGDSITFARNPHFWDPKRPYLDGVVLSIVADDNVRMLKVQSGEIDIGTQVPFNQVDKLKHASGIDIQIVPYDRIDWIQFNEKLPVFQDVKIRQAMNYAVDKEAIIKAVLFGYGEVPTTFLPKMFLADVTDKPYPYDLAKAKELMAASSMPTGFTAKCTIYSGDTIFAQVAEIVQQMLLPLGIKMTIVPEEQDTQLAQVSASQYEMAQGYMTSDIFDPCELVAFAGAGDEGSDSVWTFYNNPKVDQMATAALGELDEAKRRGIYLDMQRQIFSDAPYLWLYWTPAITALRDDVRGFRILPTGNYWLEDVWKS</sequence>
<dbReference type="Gene3D" id="3.40.190.10">
    <property type="entry name" value="Periplasmic binding protein-like II"/>
    <property type="match status" value="1"/>
</dbReference>
<dbReference type="InterPro" id="IPR039424">
    <property type="entry name" value="SBP_5"/>
</dbReference>
<dbReference type="PROSITE" id="PS51318">
    <property type="entry name" value="TAT"/>
    <property type="match status" value="1"/>
</dbReference>
<keyword evidence="4" id="KW-0732">Signal</keyword>
<dbReference type="RefSeq" id="WP_227308850.1">
    <property type="nucleotide sequence ID" value="NZ_JAESVA010000006.1"/>
</dbReference>
<comment type="subcellular location">
    <subcellularLocation>
        <location evidence="1">Periplasm</location>
    </subcellularLocation>
</comment>
<gene>
    <name evidence="6" type="ORF">ACELLULO517_18210</name>
</gene>
<proteinExistence type="inferred from homology"/>
<dbReference type="Pfam" id="PF00496">
    <property type="entry name" value="SBP_bac_5"/>
    <property type="match status" value="1"/>
</dbReference>
<dbReference type="PANTHER" id="PTHR30290">
    <property type="entry name" value="PERIPLASMIC BINDING COMPONENT OF ABC TRANSPORTER"/>
    <property type="match status" value="1"/>
</dbReference>